<dbReference type="EMBL" id="AP003345">
    <property type="protein sequence ID" value="BAD53259.1"/>
    <property type="molecule type" value="Genomic_DNA"/>
</dbReference>
<accession>Q5ZAW4</accession>
<name>Q5ZAW4_ORYSJ</name>
<gene>
    <name evidence="2" type="primary">P0415A04.17</name>
</gene>
<sequence>MAQQQRRLSFLKHGVSTCLHTPSSPPLLPVVVPLPPLRSAGDNEGVRGGDQWWTVAATGRSSAGSSRAAAPMVMRMALTRPFSPVSFSSSWGQRGSAGQQPMVDDGSNRMELAQGALGQRRR</sequence>
<dbReference type="Proteomes" id="UP000817658">
    <property type="component" value="Chromosome 1"/>
</dbReference>
<organism evidence="2">
    <name type="scientific">Oryza sativa subsp. japonica</name>
    <name type="common">Rice</name>
    <dbReference type="NCBI Taxonomy" id="39947"/>
    <lineage>
        <taxon>Eukaryota</taxon>
        <taxon>Viridiplantae</taxon>
        <taxon>Streptophyta</taxon>
        <taxon>Embryophyta</taxon>
        <taxon>Tracheophyta</taxon>
        <taxon>Spermatophyta</taxon>
        <taxon>Magnoliopsida</taxon>
        <taxon>Liliopsida</taxon>
        <taxon>Poales</taxon>
        <taxon>Poaceae</taxon>
        <taxon>BOP clade</taxon>
        <taxon>Oryzoideae</taxon>
        <taxon>Oryzeae</taxon>
        <taxon>Oryzinae</taxon>
        <taxon>Oryza</taxon>
        <taxon>Oryza sativa</taxon>
    </lineage>
</organism>
<evidence type="ECO:0000313" key="2">
    <source>
        <dbReference type="EMBL" id="BAD53259.1"/>
    </source>
</evidence>
<proteinExistence type="predicted"/>
<reference evidence="2" key="1">
    <citation type="journal article" date="2002" name="Nature">
        <title>The genome sequence and structure of rice chromosome 1.</title>
        <authorList>
            <person name="Sasaki T."/>
            <person name="Matsumoto T."/>
            <person name="Yamamoto K."/>
            <person name="Sakata K."/>
            <person name="Baba T."/>
            <person name="Katayose Y."/>
            <person name="Wu J."/>
            <person name="Niimura Y."/>
            <person name="Cheng Z."/>
            <person name="Nagamura Y."/>
            <person name="Antonio B.A."/>
            <person name="Kanamori H."/>
            <person name="Hosokawa S."/>
            <person name="Masukawa M."/>
            <person name="Arikawa K."/>
            <person name="Chiden Y."/>
            <person name="Hayashi M."/>
            <person name="Okamoto M."/>
            <person name="Ando T."/>
            <person name="Aoki H."/>
            <person name="Arita K."/>
            <person name="Hamada M."/>
            <person name="Harada C."/>
            <person name="Hijishita S."/>
            <person name="Honda M."/>
            <person name="Ichikawa Y."/>
            <person name="Idonuma A."/>
            <person name="Iijima M."/>
            <person name="Ikeda M."/>
            <person name="Ikeno M."/>
            <person name="Itoh S."/>
            <person name="Itoh T."/>
            <person name="Itoh Y."/>
            <person name="Itoh Y."/>
            <person name="Iwabuchi A."/>
            <person name="Kamiya K."/>
            <person name="Karasawa W."/>
            <person name="Katagiri S."/>
            <person name="Kikuta A."/>
            <person name="Kobayashi N."/>
            <person name="Kono I."/>
            <person name="Machita K."/>
            <person name="Maehara T."/>
            <person name="Mizuno H."/>
            <person name="Mizubayashi T."/>
            <person name="Mukai Y."/>
            <person name="Nagasaki H."/>
            <person name="Nakashima M."/>
            <person name="Nakama Y."/>
            <person name="Nakamichi Y."/>
            <person name="Nakamura M."/>
            <person name="Namiki N."/>
            <person name="Negishi M."/>
            <person name="Ohta I."/>
            <person name="Ono N."/>
            <person name="Saji S."/>
            <person name="Sakai K."/>
            <person name="Shibata M."/>
            <person name="Shimokawa T."/>
            <person name="Shomura A."/>
            <person name="Song J."/>
            <person name="Takazaki Y."/>
            <person name="Terasawa K."/>
            <person name="Tsuji K."/>
            <person name="Waki K."/>
            <person name="Yamagata H."/>
            <person name="Yamane H."/>
            <person name="Yoshiki S."/>
            <person name="Yoshihara R."/>
            <person name="Yukawa K."/>
            <person name="Zhong H."/>
            <person name="Iwama H."/>
            <person name="Endo T."/>
            <person name="Ito H."/>
            <person name="Hahn J.H."/>
            <person name="Kim H.I."/>
            <person name="Eun M.Y."/>
            <person name="Yano M."/>
            <person name="Jiang J."/>
            <person name="Gojobori T."/>
        </authorList>
    </citation>
    <scope>NUCLEOTIDE SEQUENCE [LARGE SCALE GENOMIC DNA]</scope>
</reference>
<feature type="compositionally biased region" description="Polar residues" evidence="1">
    <location>
        <begin position="86"/>
        <end position="99"/>
    </location>
</feature>
<protein>
    <submittedName>
        <fullName evidence="2">Uncharacterized protein</fullName>
    </submittedName>
</protein>
<dbReference type="AlphaFoldDB" id="Q5ZAW4"/>
<evidence type="ECO:0000256" key="1">
    <source>
        <dbReference type="SAM" id="MobiDB-lite"/>
    </source>
</evidence>
<feature type="region of interest" description="Disordered" evidence="1">
    <location>
        <begin position="86"/>
        <end position="122"/>
    </location>
</feature>